<dbReference type="Proteomes" id="UP001460072">
    <property type="component" value="Unassembled WGS sequence"/>
</dbReference>
<proteinExistence type="predicted"/>
<name>A0ABU9N8K7_9FLAO</name>
<dbReference type="EMBL" id="JBCGDO010000015">
    <property type="protein sequence ID" value="MEM0543199.1"/>
    <property type="molecule type" value="Genomic_DNA"/>
</dbReference>
<sequence length="55" mass="6474">MKTKMTTKLNHANPSKMEARHIAEIRKMTPQQRFEKLMAIIEISYLLKTSKKISK</sequence>
<accession>A0ABU9N8K7</accession>
<keyword evidence="2" id="KW-1185">Reference proteome</keyword>
<evidence type="ECO:0000313" key="1">
    <source>
        <dbReference type="EMBL" id="MEM0543199.1"/>
    </source>
</evidence>
<comment type="caution">
    <text evidence="1">The sequence shown here is derived from an EMBL/GenBank/DDBJ whole genome shotgun (WGS) entry which is preliminary data.</text>
</comment>
<reference evidence="1 2" key="1">
    <citation type="submission" date="2024-03" db="EMBL/GenBank/DDBJ databases">
        <title>Two novel species of the genus Flavobacterium exhibiting potentially degradation of complex polysaccharides.</title>
        <authorList>
            <person name="Lian X."/>
        </authorList>
    </citation>
    <scope>NUCLEOTIDE SEQUENCE [LARGE SCALE GENOMIC DNA]</scope>
    <source>
        <strain evidence="2">j3</strain>
    </source>
</reference>
<gene>
    <name evidence="1" type="ORF">WFZ85_11280</name>
</gene>
<dbReference type="RefSeq" id="WP_342696395.1">
    <property type="nucleotide sequence ID" value="NZ_JBCGDO010000015.1"/>
</dbReference>
<organism evidence="1 2">
    <name type="scientific">Flavobacterium aureirubrum</name>
    <dbReference type="NCBI Taxonomy" id="3133147"/>
    <lineage>
        <taxon>Bacteria</taxon>
        <taxon>Pseudomonadati</taxon>
        <taxon>Bacteroidota</taxon>
        <taxon>Flavobacteriia</taxon>
        <taxon>Flavobacteriales</taxon>
        <taxon>Flavobacteriaceae</taxon>
        <taxon>Flavobacterium</taxon>
    </lineage>
</organism>
<evidence type="ECO:0000313" key="2">
    <source>
        <dbReference type="Proteomes" id="UP001460072"/>
    </source>
</evidence>
<protein>
    <submittedName>
        <fullName evidence="1">Uncharacterized protein</fullName>
    </submittedName>
</protein>